<feature type="compositionally biased region" description="Basic and acidic residues" evidence="1">
    <location>
        <begin position="67"/>
        <end position="77"/>
    </location>
</feature>
<sequence length="348" mass="38335">MLDLAHQAEVAGVEAASDLGLLDHRVVLQENADRAQRQPDEVRDDERGAQRPEPDEDVALAVGAEVEDGRQHQRDDPAVGAECPQQGFGVYGERPDLPGHRGNVLAWEDDVGEVEDDEDRHQHRQEHLEPAQLHVGEREHHQREADHRQVEFRAFDEQRNQRTDQIDHQPGRRMHAVHRRGGWDIAHDRLLHGRFGAGWCGDQPDGRRADGDGCHVLGSLVRCGLVDRMSLLRRGLGGSGPDALHERLALQHDRRDELQHHGAQYPRGDRVAEEPADEGDGEGARGDQAEAEQYEAAPGGTDEIGHDDAEDGEDHPVTPGLQARIGLEEPEGNAADHGLGEVAGNVGE</sequence>
<feature type="region of interest" description="Disordered" evidence="1">
    <location>
        <begin position="260"/>
        <end position="348"/>
    </location>
</feature>
<evidence type="ECO:0000256" key="1">
    <source>
        <dbReference type="SAM" id="MobiDB-lite"/>
    </source>
</evidence>
<feature type="compositionally biased region" description="Basic and acidic residues" evidence="1">
    <location>
        <begin position="30"/>
        <end position="53"/>
    </location>
</feature>
<reference evidence="2" key="1">
    <citation type="submission" date="2019-08" db="EMBL/GenBank/DDBJ databases">
        <authorList>
            <person name="Kucharzyk K."/>
            <person name="Murdoch R.W."/>
            <person name="Higgins S."/>
            <person name="Loffler F."/>
        </authorList>
    </citation>
    <scope>NUCLEOTIDE SEQUENCE</scope>
</reference>
<dbReference type="EMBL" id="VSSQ01032926">
    <property type="protein sequence ID" value="MPM84357.1"/>
    <property type="molecule type" value="Genomic_DNA"/>
</dbReference>
<dbReference type="AlphaFoldDB" id="A0A645D575"/>
<accession>A0A645D575</accession>
<proteinExistence type="predicted"/>
<feature type="region of interest" description="Disordered" evidence="1">
    <location>
        <begin position="30"/>
        <end position="97"/>
    </location>
</feature>
<evidence type="ECO:0000313" key="2">
    <source>
        <dbReference type="EMBL" id="MPM84357.1"/>
    </source>
</evidence>
<gene>
    <name evidence="2" type="ORF">SDC9_131428</name>
</gene>
<name>A0A645D575_9ZZZZ</name>
<organism evidence="2">
    <name type="scientific">bioreactor metagenome</name>
    <dbReference type="NCBI Taxonomy" id="1076179"/>
    <lineage>
        <taxon>unclassified sequences</taxon>
        <taxon>metagenomes</taxon>
        <taxon>ecological metagenomes</taxon>
    </lineage>
</organism>
<comment type="caution">
    <text evidence="2">The sequence shown here is derived from an EMBL/GenBank/DDBJ whole genome shotgun (WGS) entry which is preliminary data.</text>
</comment>
<protein>
    <submittedName>
        <fullName evidence="2">Uncharacterized protein</fullName>
    </submittedName>
</protein>